<comment type="cofactor">
    <cofactor evidence="1">
        <name>FAD</name>
        <dbReference type="ChEBI" id="CHEBI:57692"/>
    </cofactor>
</comment>
<organism evidence="6 7">
    <name type="scientific">Sphingomonas sanxanigenens</name>
    <dbReference type="NCBI Taxonomy" id="397260"/>
    <lineage>
        <taxon>Bacteria</taxon>
        <taxon>Pseudomonadati</taxon>
        <taxon>Pseudomonadota</taxon>
        <taxon>Alphaproteobacteria</taxon>
        <taxon>Sphingomonadales</taxon>
        <taxon>Sphingomonadaceae</taxon>
        <taxon>Sphingomonas</taxon>
    </lineage>
</organism>
<protein>
    <submittedName>
        <fullName evidence="6">FAD-binding oxidoreductase</fullName>
    </submittedName>
</protein>
<dbReference type="Gene3D" id="3.30.465.10">
    <property type="match status" value="1"/>
</dbReference>
<sequence length="467" mass="48776">MTLDAFAAIVGDAHLLRAPGDLARYDVDGRQGGGAALAVLRPGSTAEVSALMRAAAAEGIRLVPQGGRTGLVGAGLAKGEVVLSLERLNRAPAIDALNRSAEADAGVALSTLNEAAGRHGLFFPIDLGADPSIGGMVAANTGGARLLRYGDVRRNLLAAEVVLADGQGTIVELGRALWKDNSGLDLKQLWVGGAGSMGVVTRATLALQPRPAAVVTAMLALDRPEAAIQLLERLEADFGAMLTAFEGMSYAALDAAFEHVARLRNPFAAGVPPYAVLIELSAGGAFGEDLLEEALAASLTSFMEGEYASVSDVAIDRRDGLWAIRHAVPEGLRARGRVIGCDIALRRGDVMRFRVDVAARLAAAAPMLQLHDFGHIGDGGLHYNLVWPADVAPFDPVVAERARAIVFDAACNDYGGSFSAEHGIGPVNLHYYARFAPAAERRLAGGIQGLIAPQRIGRVDFGMETGR</sequence>
<dbReference type="Gene3D" id="3.30.70.2740">
    <property type="match status" value="1"/>
</dbReference>
<keyword evidence="3" id="KW-0274">FAD</keyword>
<evidence type="ECO:0000313" key="6">
    <source>
        <dbReference type="EMBL" id="PZO91452.1"/>
    </source>
</evidence>
<dbReference type="InterPro" id="IPR006094">
    <property type="entry name" value="Oxid_FAD_bind_N"/>
</dbReference>
<dbReference type="PROSITE" id="PS51387">
    <property type="entry name" value="FAD_PCMH"/>
    <property type="match status" value="1"/>
</dbReference>
<dbReference type="InterPro" id="IPR016167">
    <property type="entry name" value="FAD-bd_PCMH_sub1"/>
</dbReference>
<reference evidence="6 7" key="1">
    <citation type="submission" date="2017-08" db="EMBL/GenBank/DDBJ databases">
        <title>Infants hospitalized years apart are colonized by the same room-sourced microbial strains.</title>
        <authorList>
            <person name="Brooks B."/>
            <person name="Olm M.R."/>
            <person name="Firek B.A."/>
            <person name="Baker R."/>
            <person name="Thomas B.C."/>
            <person name="Morowitz M.J."/>
            <person name="Banfield J.F."/>
        </authorList>
    </citation>
    <scope>NUCLEOTIDE SEQUENCE [LARGE SCALE GENOMIC DNA]</scope>
    <source>
        <strain evidence="6">S2_018_000_R2_101</strain>
    </source>
</reference>
<dbReference type="SUPFAM" id="SSF55103">
    <property type="entry name" value="FAD-linked oxidases, C-terminal domain"/>
    <property type="match status" value="1"/>
</dbReference>
<dbReference type="Proteomes" id="UP000249066">
    <property type="component" value="Unassembled WGS sequence"/>
</dbReference>
<dbReference type="GO" id="GO:0071949">
    <property type="term" value="F:FAD binding"/>
    <property type="evidence" value="ECO:0007669"/>
    <property type="project" value="InterPro"/>
</dbReference>
<dbReference type="SUPFAM" id="SSF56176">
    <property type="entry name" value="FAD-binding/transporter-associated domain-like"/>
    <property type="match status" value="1"/>
</dbReference>
<dbReference type="InterPro" id="IPR016166">
    <property type="entry name" value="FAD-bd_PCMH"/>
</dbReference>
<dbReference type="InterPro" id="IPR016164">
    <property type="entry name" value="FAD-linked_Oxase-like_C"/>
</dbReference>
<dbReference type="PANTHER" id="PTHR43716">
    <property type="entry name" value="D-2-HYDROXYGLUTARATE DEHYDROGENASE, MITOCHONDRIAL"/>
    <property type="match status" value="1"/>
</dbReference>
<dbReference type="EMBL" id="QFNN01000009">
    <property type="protein sequence ID" value="PZO91452.1"/>
    <property type="molecule type" value="Genomic_DNA"/>
</dbReference>
<evidence type="ECO:0000256" key="2">
    <source>
        <dbReference type="ARBA" id="ARBA00022630"/>
    </source>
</evidence>
<dbReference type="Gene3D" id="3.30.43.10">
    <property type="entry name" value="Uridine Diphospho-n-acetylenolpyruvylglucosamine Reductase, domain 2"/>
    <property type="match status" value="1"/>
</dbReference>
<dbReference type="Gene3D" id="3.30.70.2190">
    <property type="match status" value="1"/>
</dbReference>
<dbReference type="GO" id="GO:0022904">
    <property type="term" value="P:respiratory electron transport chain"/>
    <property type="evidence" value="ECO:0007669"/>
    <property type="project" value="TreeGrafter"/>
</dbReference>
<dbReference type="InterPro" id="IPR036318">
    <property type="entry name" value="FAD-bd_PCMH-like_sf"/>
</dbReference>
<feature type="domain" description="FAD-binding PCMH-type" evidence="5">
    <location>
        <begin position="32"/>
        <end position="210"/>
    </location>
</feature>
<gene>
    <name evidence="6" type="ORF">DI623_03370</name>
</gene>
<dbReference type="InterPro" id="IPR016169">
    <property type="entry name" value="FAD-bd_PCMH_sub2"/>
</dbReference>
<dbReference type="PANTHER" id="PTHR43716:SF1">
    <property type="entry name" value="D-2-HYDROXYGLUTARATE DEHYDROGENASE, MITOCHONDRIAL"/>
    <property type="match status" value="1"/>
</dbReference>
<dbReference type="Pfam" id="PF01565">
    <property type="entry name" value="FAD_binding_4"/>
    <property type="match status" value="1"/>
</dbReference>
<dbReference type="Pfam" id="PF02913">
    <property type="entry name" value="FAD-oxidase_C"/>
    <property type="match status" value="1"/>
</dbReference>
<keyword evidence="4" id="KW-0560">Oxidoreductase</keyword>
<comment type="caution">
    <text evidence="6">The sequence shown here is derived from an EMBL/GenBank/DDBJ whole genome shotgun (WGS) entry which is preliminary data.</text>
</comment>
<evidence type="ECO:0000313" key="7">
    <source>
        <dbReference type="Proteomes" id="UP000249066"/>
    </source>
</evidence>
<keyword evidence="2" id="KW-0285">Flavoprotein</keyword>
<proteinExistence type="predicted"/>
<dbReference type="InterPro" id="IPR004113">
    <property type="entry name" value="FAD-bd_oxidored_4_C"/>
</dbReference>
<dbReference type="GO" id="GO:0016491">
    <property type="term" value="F:oxidoreductase activity"/>
    <property type="evidence" value="ECO:0007669"/>
    <property type="project" value="UniProtKB-KW"/>
</dbReference>
<evidence type="ECO:0000256" key="1">
    <source>
        <dbReference type="ARBA" id="ARBA00001974"/>
    </source>
</evidence>
<accession>A0A2W5ADS5</accession>
<evidence type="ECO:0000259" key="5">
    <source>
        <dbReference type="PROSITE" id="PS51387"/>
    </source>
</evidence>
<dbReference type="AlphaFoldDB" id="A0A2W5ADS5"/>
<evidence type="ECO:0000256" key="4">
    <source>
        <dbReference type="ARBA" id="ARBA00023002"/>
    </source>
</evidence>
<dbReference type="InterPro" id="IPR051264">
    <property type="entry name" value="FAD-oxidored/transferase_4"/>
</dbReference>
<name>A0A2W5ADS5_9SPHN</name>
<evidence type="ECO:0000256" key="3">
    <source>
        <dbReference type="ARBA" id="ARBA00022827"/>
    </source>
</evidence>